<evidence type="ECO:0000313" key="2">
    <source>
        <dbReference type="Proteomes" id="UP000192277"/>
    </source>
</evidence>
<accession>A0ABX3NRX3</accession>
<dbReference type="RefSeq" id="WP_014220939.1">
    <property type="nucleotide sequence ID" value="NZ_LWBO01000044.1"/>
</dbReference>
<dbReference type="EMBL" id="LWBO01000044">
    <property type="protein sequence ID" value="OQP42632.1"/>
    <property type="molecule type" value="Genomic_DNA"/>
</dbReference>
<keyword evidence="2" id="KW-1185">Reference proteome</keyword>
<organism evidence="1 2">
    <name type="scientific">Niastella koreensis</name>
    <dbReference type="NCBI Taxonomy" id="354356"/>
    <lineage>
        <taxon>Bacteria</taxon>
        <taxon>Pseudomonadati</taxon>
        <taxon>Bacteroidota</taxon>
        <taxon>Chitinophagia</taxon>
        <taxon>Chitinophagales</taxon>
        <taxon>Chitinophagaceae</taxon>
        <taxon>Niastella</taxon>
    </lineage>
</organism>
<comment type="caution">
    <text evidence="1">The sequence shown here is derived from an EMBL/GenBank/DDBJ whole genome shotgun (WGS) entry which is preliminary data.</text>
</comment>
<name>A0ABX3NRX3_9BACT</name>
<sequence>MSKKQYTINENVAKDQAELMLRMFKERLIERNADIEVYISICEILYQNGFRANLLGMHNQDTSSNFSWHTLIKYKNVVDFQIDHLLDK</sequence>
<reference evidence="1 2" key="1">
    <citation type="submission" date="2016-04" db="EMBL/GenBank/DDBJ databases">
        <authorList>
            <person name="Chen L."/>
            <person name="Zhuang W."/>
            <person name="Wang G."/>
        </authorList>
    </citation>
    <scope>NUCLEOTIDE SEQUENCE [LARGE SCALE GENOMIC DNA]</scope>
    <source>
        <strain evidence="2">GR20</strain>
    </source>
</reference>
<protein>
    <submittedName>
        <fullName evidence="1">Uncharacterized protein</fullName>
    </submittedName>
</protein>
<gene>
    <name evidence="1" type="ORF">A4D02_13795</name>
</gene>
<evidence type="ECO:0000313" key="1">
    <source>
        <dbReference type="EMBL" id="OQP42632.1"/>
    </source>
</evidence>
<dbReference type="Proteomes" id="UP000192277">
    <property type="component" value="Unassembled WGS sequence"/>
</dbReference>
<proteinExistence type="predicted"/>